<evidence type="ECO:0000256" key="1">
    <source>
        <dbReference type="SAM" id="MobiDB-lite"/>
    </source>
</evidence>
<protein>
    <submittedName>
        <fullName evidence="3">Uncharacterized protein</fullName>
    </submittedName>
</protein>
<sequence length="347" mass="37960">MTGRLFDEVVPTAECLSQSLSEEARLPMSCKFLLSSYHYLSVRSPDGRVSASAWISFWNHSVRSYVGHEAVDRSTSKSVCPRKLLVFEHRPWDAGDRHPFDTIRVSSGLEEEVYCVVFLTCWLCVFVFPAEPLGLFVLHGKGTGLPTGVRPSAMVFQSSRSSSSTVDDRDSKHTRGAQEDTSSSRGSRVASPIHKSTEAVTPSVIPDKVIRHQEHTELVDIGESPECLVIEVAESHAPAPPSLSIAQGAKTILRTGASSLWACICDGLQGKSPEMGFFQEEREMIVASIAISPADASEILQKLSLLRCIFLSAIASSFIVLFVAAFFGYLLAKHFVWNDMKAVLGHG</sequence>
<proteinExistence type="predicted"/>
<dbReference type="EMBL" id="BAABME010010500">
    <property type="protein sequence ID" value="GAA0179320.1"/>
    <property type="molecule type" value="Genomic_DNA"/>
</dbReference>
<evidence type="ECO:0000313" key="4">
    <source>
        <dbReference type="Proteomes" id="UP001454036"/>
    </source>
</evidence>
<keyword evidence="2" id="KW-0812">Transmembrane</keyword>
<comment type="caution">
    <text evidence="3">The sequence shown here is derived from an EMBL/GenBank/DDBJ whole genome shotgun (WGS) entry which is preliminary data.</text>
</comment>
<evidence type="ECO:0000313" key="3">
    <source>
        <dbReference type="EMBL" id="GAA0179320.1"/>
    </source>
</evidence>
<accession>A0AAV3RP84</accession>
<feature type="compositionally biased region" description="Basic and acidic residues" evidence="1">
    <location>
        <begin position="166"/>
        <end position="178"/>
    </location>
</feature>
<evidence type="ECO:0000256" key="2">
    <source>
        <dbReference type="SAM" id="Phobius"/>
    </source>
</evidence>
<feature type="transmembrane region" description="Helical" evidence="2">
    <location>
        <begin position="309"/>
        <end position="332"/>
    </location>
</feature>
<keyword evidence="4" id="KW-1185">Reference proteome</keyword>
<gene>
    <name evidence="3" type="ORF">LIER_29957</name>
</gene>
<organism evidence="3 4">
    <name type="scientific">Lithospermum erythrorhizon</name>
    <name type="common">Purple gromwell</name>
    <name type="synonym">Lithospermum officinale var. erythrorhizon</name>
    <dbReference type="NCBI Taxonomy" id="34254"/>
    <lineage>
        <taxon>Eukaryota</taxon>
        <taxon>Viridiplantae</taxon>
        <taxon>Streptophyta</taxon>
        <taxon>Embryophyta</taxon>
        <taxon>Tracheophyta</taxon>
        <taxon>Spermatophyta</taxon>
        <taxon>Magnoliopsida</taxon>
        <taxon>eudicotyledons</taxon>
        <taxon>Gunneridae</taxon>
        <taxon>Pentapetalae</taxon>
        <taxon>asterids</taxon>
        <taxon>lamiids</taxon>
        <taxon>Boraginales</taxon>
        <taxon>Boraginaceae</taxon>
        <taxon>Boraginoideae</taxon>
        <taxon>Lithospermeae</taxon>
        <taxon>Lithospermum</taxon>
    </lineage>
</organism>
<keyword evidence="2" id="KW-1133">Transmembrane helix</keyword>
<feature type="region of interest" description="Disordered" evidence="1">
    <location>
        <begin position="155"/>
        <end position="198"/>
    </location>
</feature>
<reference evidence="3 4" key="1">
    <citation type="submission" date="2024-01" db="EMBL/GenBank/DDBJ databases">
        <title>The complete chloroplast genome sequence of Lithospermum erythrorhizon: insights into the phylogenetic relationship among Boraginaceae species and the maternal lineages of purple gromwells.</title>
        <authorList>
            <person name="Okada T."/>
            <person name="Watanabe K."/>
        </authorList>
    </citation>
    <scope>NUCLEOTIDE SEQUENCE [LARGE SCALE GENOMIC DNA]</scope>
</reference>
<dbReference type="Proteomes" id="UP001454036">
    <property type="component" value="Unassembled WGS sequence"/>
</dbReference>
<keyword evidence="2" id="KW-0472">Membrane</keyword>
<name>A0AAV3RP84_LITER</name>
<dbReference type="AlphaFoldDB" id="A0AAV3RP84"/>